<evidence type="ECO:0000259" key="6">
    <source>
        <dbReference type="Pfam" id="PF12867"/>
    </source>
</evidence>
<accession>A0A3N9PDM4</accession>
<dbReference type="Proteomes" id="UP000282529">
    <property type="component" value="Unassembled WGS sequence"/>
</dbReference>
<evidence type="ECO:0000256" key="4">
    <source>
        <dbReference type="ARBA" id="ARBA00022833"/>
    </source>
</evidence>
<proteinExistence type="inferred from homology"/>
<comment type="caution">
    <text evidence="7">The sequence shown here is derived from an EMBL/GenBank/DDBJ whole genome shotgun (WGS) entry which is preliminary data.</text>
</comment>
<dbReference type="SUPFAM" id="SSF109854">
    <property type="entry name" value="DinB/YfiT-like putative metalloenzymes"/>
    <property type="match status" value="1"/>
</dbReference>
<feature type="binding site" evidence="5">
    <location>
        <position position="156"/>
    </location>
    <ligand>
        <name>Zn(2+)</name>
        <dbReference type="ChEBI" id="CHEBI:29105"/>
    </ligand>
</feature>
<keyword evidence="1 5" id="KW-0963">Cytoplasm</keyword>
<dbReference type="Gene3D" id="1.20.120.450">
    <property type="entry name" value="dinb family like domain"/>
    <property type="match status" value="1"/>
</dbReference>
<keyword evidence="4 5" id="KW-0862">Zinc</keyword>
<comment type="function">
    <text evidence="5">Possible metal-dependent hydrolase.</text>
</comment>
<sequence length="174" mass="20344">MDRLRYPIGPFESVENPTSKQHKLWIDEILEIPNLLRQTVKNLTLEQLHNPYRPGGWSVQQVVHHMADNDMNAYIRFKRALTEDHPISGSYREDLWAELSDYAAPIEMSLILLESLHNRFAVLLHSLRPSDFQRTFTSPTHGPMSLETATHRYAWHGRHHIAQIVSLKERMGWT</sequence>
<dbReference type="InterPro" id="IPR034660">
    <property type="entry name" value="DinB/YfiT-like"/>
</dbReference>
<feature type="domain" description="DinB-like" evidence="6">
    <location>
        <begin position="33"/>
        <end position="164"/>
    </location>
</feature>
<keyword evidence="3 5" id="KW-0378">Hydrolase</keyword>
<evidence type="ECO:0000256" key="2">
    <source>
        <dbReference type="ARBA" id="ARBA00022723"/>
    </source>
</evidence>
<evidence type="ECO:0000256" key="1">
    <source>
        <dbReference type="ARBA" id="ARBA00022490"/>
    </source>
</evidence>
<dbReference type="GO" id="GO:0016787">
    <property type="term" value="F:hydrolase activity"/>
    <property type="evidence" value="ECO:0007669"/>
    <property type="project" value="UniProtKB-UniRule"/>
</dbReference>
<dbReference type="RefSeq" id="WP_124694283.1">
    <property type="nucleotide sequence ID" value="NZ_JBHUFE010000016.1"/>
</dbReference>
<dbReference type="HAMAP" id="MF_01256">
    <property type="entry name" value="YfiT_hydrol"/>
    <property type="match status" value="1"/>
</dbReference>
<dbReference type="GO" id="GO:0008270">
    <property type="term" value="F:zinc ion binding"/>
    <property type="evidence" value="ECO:0007669"/>
    <property type="project" value="UniProtKB-UniRule"/>
</dbReference>
<comment type="subunit">
    <text evidence="5">Homodimer.</text>
</comment>
<reference evidence="7 8" key="1">
    <citation type="submission" date="2018-11" db="EMBL/GenBank/DDBJ databases">
        <title>Genome sequence of strain 7197.</title>
        <authorList>
            <person name="Gao J."/>
            <person name="Sun J."/>
        </authorList>
    </citation>
    <scope>NUCLEOTIDE SEQUENCE [LARGE SCALE GENOMIC DNA]</scope>
    <source>
        <strain evidence="7 8">7197</strain>
    </source>
</reference>
<evidence type="ECO:0000313" key="8">
    <source>
        <dbReference type="Proteomes" id="UP000282529"/>
    </source>
</evidence>
<dbReference type="Pfam" id="PF12867">
    <property type="entry name" value="DinB_2"/>
    <property type="match status" value="1"/>
</dbReference>
<feature type="binding site" evidence="5">
    <location>
        <position position="65"/>
    </location>
    <ligand>
        <name>Zn(2+)</name>
        <dbReference type="ChEBI" id="CHEBI:29105"/>
    </ligand>
</feature>
<evidence type="ECO:0000313" key="7">
    <source>
        <dbReference type="EMBL" id="RQW13640.1"/>
    </source>
</evidence>
<comment type="cofactor">
    <cofactor evidence="5">
        <name>Zn(2+)</name>
        <dbReference type="ChEBI" id="CHEBI:29105"/>
    </cofactor>
    <text evidence="5">Binds 1 zinc ion per subunit.</text>
</comment>
<evidence type="ECO:0000256" key="5">
    <source>
        <dbReference type="HAMAP-Rule" id="MF_01256"/>
    </source>
</evidence>
<dbReference type="EC" id="3.-.-.-" evidence="5"/>
<comment type="subcellular location">
    <subcellularLocation>
        <location evidence="5">Cytoplasm</location>
    </subcellularLocation>
</comment>
<dbReference type="NCBIfam" id="NF009807">
    <property type="entry name" value="PRK13291.1"/>
    <property type="match status" value="1"/>
</dbReference>
<evidence type="ECO:0000256" key="3">
    <source>
        <dbReference type="ARBA" id="ARBA00022801"/>
    </source>
</evidence>
<dbReference type="AlphaFoldDB" id="A0A3N9PDM4"/>
<feature type="binding site" evidence="5">
    <location>
        <position position="160"/>
    </location>
    <ligand>
        <name>Zn(2+)</name>
        <dbReference type="ChEBI" id="CHEBI:29105"/>
    </ligand>
</feature>
<dbReference type="GO" id="GO:0005737">
    <property type="term" value="C:cytoplasm"/>
    <property type="evidence" value="ECO:0007669"/>
    <property type="project" value="UniProtKB-SubCell"/>
</dbReference>
<gene>
    <name evidence="7" type="ORF">EH198_04365</name>
</gene>
<protein>
    <recommendedName>
        <fullName evidence="5">Putative metal-dependent hydrolase EH198_04365</fullName>
        <ecNumber evidence="5">3.-.-.-</ecNumber>
    </recommendedName>
</protein>
<dbReference type="EMBL" id="RQPI01000001">
    <property type="protein sequence ID" value="RQW13640.1"/>
    <property type="molecule type" value="Genomic_DNA"/>
</dbReference>
<name>A0A3N9PDM4_9BACL</name>
<dbReference type="InterPro" id="IPR023774">
    <property type="entry name" value="Put_metal_dep_hydrolase_YfiT"/>
</dbReference>
<organism evidence="7 8">
    <name type="scientific">Paenibacillus rhizophilus</name>
    <dbReference type="NCBI Taxonomy" id="1850366"/>
    <lineage>
        <taxon>Bacteria</taxon>
        <taxon>Bacillati</taxon>
        <taxon>Bacillota</taxon>
        <taxon>Bacilli</taxon>
        <taxon>Bacillales</taxon>
        <taxon>Paenibacillaceae</taxon>
        <taxon>Paenibacillus</taxon>
    </lineage>
</organism>
<keyword evidence="2 5" id="KW-0479">Metal-binding</keyword>
<keyword evidence="8" id="KW-1185">Reference proteome</keyword>
<dbReference type="OrthoDB" id="9796039at2"/>
<comment type="similarity">
    <text evidence="5">Belongs to the metal hydrolase YfiT family.</text>
</comment>
<dbReference type="InterPro" id="IPR024775">
    <property type="entry name" value="DinB-like"/>
</dbReference>